<dbReference type="Gene3D" id="1.10.287.70">
    <property type="match status" value="1"/>
</dbReference>
<keyword evidence="2" id="KW-0812">Transmembrane</keyword>
<dbReference type="PROSITE" id="PS51201">
    <property type="entry name" value="RCK_N"/>
    <property type="match status" value="2"/>
</dbReference>
<sequence length="567" mass="63301">MDSILFLILRRLRRPLILIIVSFAIAIIGLTLMPGQDDQGHPWKISIFDALYVISYTATTIGFGEIPYAYSKAQRLWLTFSIYLTVIPWFYAVGKIITLLQDTGLRQAVTTERFAKRVRQLQEPFYILCSYGQSSNILAKALDEKGMRVVVIEPQQERLNELELIDTRNIIPYLCADAILPESLERAGVLHPLCSGVIALTDDDNVNLAVAVAVKLMNPELLVIARAERDDITANMASFGTDRIINPYTLFGDQLAMRVHALGTYLLHEWLTGVPGDTLPPPENPPKGRWVVCGYGRFGKSVVENLEREQITTTIIEAMPELTGCDYCIVGSGTEAKTLLEADITNAVGIVAGTDNDINNLSIVMTAFELNPKLFVVIRKNRRHNSRLFKQFNADITMQPTEIIAHECLAHMISPLLAQFLSLARGQSNDWANKLISQLVMTMGETVPETWAIRVDNEDTPAAVELIEAGLNVNLRHLMQDPAKREQQLELVPILLLRNNVPSLVPAPNTSLQIGDRILFCGSPSTKSTLPSILNNTKTLTYIIDGVEVPNSLVWRWLEKKFSKKTQ</sequence>
<keyword evidence="5" id="KW-1185">Reference proteome</keyword>
<dbReference type="SUPFAM" id="SSF51735">
    <property type="entry name" value="NAD(P)-binding Rossmann-fold domains"/>
    <property type="match status" value="2"/>
</dbReference>
<dbReference type="InterPro" id="IPR013099">
    <property type="entry name" value="K_chnl_dom"/>
</dbReference>
<dbReference type="GO" id="GO:0006813">
    <property type="term" value="P:potassium ion transport"/>
    <property type="evidence" value="ECO:0007669"/>
    <property type="project" value="InterPro"/>
</dbReference>
<dbReference type="Pfam" id="PF07885">
    <property type="entry name" value="Ion_trans_2"/>
    <property type="match status" value="1"/>
</dbReference>
<dbReference type="OrthoDB" id="9781411at2"/>
<keyword evidence="2" id="KW-1133">Transmembrane helix</keyword>
<dbReference type="GO" id="GO:0005886">
    <property type="term" value="C:plasma membrane"/>
    <property type="evidence" value="ECO:0007669"/>
    <property type="project" value="UniProtKB-SubCell"/>
</dbReference>
<name>C6WV03_METML</name>
<gene>
    <name evidence="4" type="ordered locus">Mmol_0842</name>
</gene>
<dbReference type="STRING" id="583345.Mmol_0842"/>
<comment type="subcellular location">
    <subcellularLocation>
        <location evidence="1">Cell membrane</location>
        <topology evidence="1">Multi-pass membrane protein</topology>
    </subcellularLocation>
</comment>
<dbReference type="Proteomes" id="UP000002742">
    <property type="component" value="Chromosome"/>
</dbReference>
<feature type="domain" description="RCK N-terminal" evidence="3">
    <location>
        <begin position="287"/>
        <end position="404"/>
    </location>
</feature>
<dbReference type="PANTHER" id="PTHR43833">
    <property type="entry name" value="POTASSIUM CHANNEL PROTEIN 2-RELATED-RELATED"/>
    <property type="match status" value="1"/>
</dbReference>
<reference evidence="5" key="1">
    <citation type="submission" date="2009-07" db="EMBL/GenBank/DDBJ databases">
        <title>Complete sequence of Methylotenera mobilis JLW8.</title>
        <authorList>
            <consortium name="US DOE Joint Genome Institute"/>
            <person name="Lucas S."/>
            <person name="Copeland A."/>
            <person name="Lapidus A."/>
            <person name="Glavina del Rio T."/>
            <person name="Tice H."/>
            <person name="Bruce D."/>
            <person name="Goodwin L."/>
            <person name="Pitluck S."/>
            <person name="LaButti K.M."/>
            <person name="Clum A."/>
            <person name="Larimer F."/>
            <person name="Land M."/>
            <person name="Hauser L."/>
            <person name="Kyrpides N."/>
            <person name="Mikhailova N."/>
            <person name="Kayluzhnaya M."/>
            <person name="Chistoserdova L."/>
        </authorList>
    </citation>
    <scope>NUCLEOTIDE SEQUENCE [LARGE SCALE GENOMIC DNA]</scope>
    <source>
        <strain evidence="5">JLW8 / ATCC BAA-1282 / DSM 17540</strain>
    </source>
</reference>
<dbReference type="RefSeq" id="WP_015831788.1">
    <property type="nucleotide sequence ID" value="NC_012968.1"/>
</dbReference>
<evidence type="ECO:0000313" key="5">
    <source>
        <dbReference type="Proteomes" id="UP000002742"/>
    </source>
</evidence>
<accession>C6WV03</accession>
<dbReference type="KEGG" id="mmb:Mmol_0842"/>
<dbReference type="InterPro" id="IPR003148">
    <property type="entry name" value="RCK_N"/>
</dbReference>
<reference evidence="4 5" key="2">
    <citation type="journal article" date="2011" name="J. Bacteriol.">
        <title>Genomes of three methylotrophs from a single niche uncover genetic and metabolic divergence of Methylophilaceae.</title>
        <authorList>
            <person name="Lapidus A."/>
            <person name="Clum A."/>
            <person name="Labutti K."/>
            <person name="Kaluzhnaya M.G."/>
            <person name="Lim S."/>
            <person name="Beck D.A."/>
            <person name="Glavina Del Rio T."/>
            <person name="Nolan M."/>
            <person name="Mavromatis K."/>
            <person name="Huntemann M."/>
            <person name="Lucas S."/>
            <person name="Lidstrom M.E."/>
            <person name="Ivanova N."/>
            <person name="Chistoserdova L."/>
        </authorList>
    </citation>
    <scope>NUCLEOTIDE SEQUENCE [LARGE SCALE GENOMIC DNA]</scope>
    <source>
        <strain evidence="5">JLW8 / ATCC BAA-1282 / DSM 17540</strain>
    </source>
</reference>
<dbReference type="AlphaFoldDB" id="C6WV03"/>
<protein>
    <submittedName>
        <fullName evidence="4">TrkA-N domain protein</fullName>
    </submittedName>
</protein>
<evidence type="ECO:0000256" key="1">
    <source>
        <dbReference type="ARBA" id="ARBA00004651"/>
    </source>
</evidence>
<feature type="transmembrane region" description="Helical" evidence="2">
    <location>
        <begin position="12"/>
        <end position="33"/>
    </location>
</feature>
<dbReference type="InterPro" id="IPR050721">
    <property type="entry name" value="Trk_Ktr_HKT_K-transport"/>
</dbReference>
<dbReference type="SUPFAM" id="SSF81324">
    <property type="entry name" value="Voltage-gated potassium channels"/>
    <property type="match status" value="1"/>
</dbReference>
<dbReference type="Pfam" id="PF02254">
    <property type="entry name" value="TrkA_N"/>
    <property type="match status" value="2"/>
</dbReference>
<keyword evidence="2" id="KW-0472">Membrane</keyword>
<dbReference type="EMBL" id="CP001672">
    <property type="protein sequence ID" value="ACT47752.1"/>
    <property type="molecule type" value="Genomic_DNA"/>
</dbReference>
<proteinExistence type="predicted"/>
<dbReference type="InterPro" id="IPR036291">
    <property type="entry name" value="NAD(P)-bd_dom_sf"/>
</dbReference>
<dbReference type="eggNOG" id="COG1226">
    <property type="taxonomic scope" value="Bacteria"/>
</dbReference>
<organism evidence="4 5">
    <name type="scientific">Methylotenera mobilis (strain JLW8 / ATCC BAA-1282 / DSM 17540)</name>
    <dbReference type="NCBI Taxonomy" id="583345"/>
    <lineage>
        <taxon>Bacteria</taxon>
        <taxon>Pseudomonadati</taxon>
        <taxon>Pseudomonadota</taxon>
        <taxon>Betaproteobacteria</taxon>
        <taxon>Nitrosomonadales</taxon>
        <taxon>Methylophilaceae</taxon>
        <taxon>Methylotenera</taxon>
    </lineage>
</organism>
<feature type="domain" description="RCK N-terminal" evidence="3">
    <location>
        <begin position="123"/>
        <end position="245"/>
    </location>
</feature>
<feature type="transmembrane region" description="Helical" evidence="2">
    <location>
        <begin position="76"/>
        <end position="94"/>
    </location>
</feature>
<evidence type="ECO:0000259" key="3">
    <source>
        <dbReference type="PROSITE" id="PS51201"/>
    </source>
</evidence>
<evidence type="ECO:0000313" key="4">
    <source>
        <dbReference type="EMBL" id="ACT47752.1"/>
    </source>
</evidence>
<feature type="transmembrane region" description="Helical" evidence="2">
    <location>
        <begin position="45"/>
        <end position="64"/>
    </location>
</feature>
<dbReference type="HOGENOM" id="CLU_023787_0_0_4"/>
<dbReference type="Gene3D" id="3.40.50.720">
    <property type="entry name" value="NAD(P)-binding Rossmann-like Domain"/>
    <property type="match status" value="2"/>
</dbReference>
<evidence type="ECO:0000256" key="2">
    <source>
        <dbReference type="SAM" id="Phobius"/>
    </source>
</evidence>